<reference evidence="3" key="1">
    <citation type="journal article" date="2022" name="New Phytol.">
        <title>Evolutionary transition to the ectomycorrhizal habit in the genomes of a hyperdiverse lineage of mushroom-forming fungi.</title>
        <authorList>
            <person name="Looney B."/>
            <person name="Miyauchi S."/>
            <person name="Morin E."/>
            <person name="Drula E."/>
            <person name="Courty P.E."/>
            <person name="Kohler A."/>
            <person name="Kuo A."/>
            <person name="LaButti K."/>
            <person name="Pangilinan J."/>
            <person name="Lipzen A."/>
            <person name="Riley R."/>
            <person name="Andreopoulos W."/>
            <person name="He G."/>
            <person name="Johnson J."/>
            <person name="Nolan M."/>
            <person name="Tritt A."/>
            <person name="Barry K.W."/>
            <person name="Grigoriev I.V."/>
            <person name="Nagy L.G."/>
            <person name="Hibbett D."/>
            <person name="Henrissat B."/>
            <person name="Matheny P.B."/>
            <person name="Labbe J."/>
            <person name="Martin F.M."/>
        </authorList>
    </citation>
    <scope>NUCLEOTIDE SEQUENCE</scope>
    <source>
        <strain evidence="3">BPL690</strain>
    </source>
</reference>
<feature type="compositionally biased region" description="Polar residues" evidence="2">
    <location>
        <begin position="294"/>
        <end position="303"/>
    </location>
</feature>
<feature type="compositionally biased region" description="Pro residues" evidence="2">
    <location>
        <begin position="501"/>
        <end position="514"/>
    </location>
</feature>
<dbReference type="PANTHER" id="PTHR31962:SF6">
    <property type="entry name" value="EISOSOME COMPONENT PIL1-DOMAIN-CONTAINING PROTEIN"/>
    <property type="match status" value="1"/>
</dbReference>
<feature type="region of interest" description="Disordered" evidence="2">
    <location>
        <begin position="1"/>
        <end position="44"/>
    </location>
</feature>
<feature type="compositionally biased region" description="Pro residues" evidence="2">
    <location>
        <begin position="576"/>
        <end position="585"/>
    </location>
</feature>
<dbReference type="GO" id="GO:0005886">
    <property type="term" value="C:plasma membrane"/>
    <property type="evidence" value="ECO:0007669"/>
    <property type="project" value="TreeGrafter"/>
</dbReference>
<dbReference type="AlphaFoldDB" id="A0AAD4QNC2"/>
<dbReference type="PANTHER" id="PTHR31962">
    <property type="entry name" value="SPHINGOLIPID LONG CHAIN BASE-RESPONSIVE PROTEIN PIL1"/>
    <property type="match status" value="1"/>
</dbReference>
<feature type="compositionally biased region" description="Low complexity" evidence="2">
    <location>
        <begin position="556"/>
        <end position="575"/>
    </location>
</feature>
<dbReference type="GO" id="GO:0008289">
    <property type="term" value="F:lipid binding"/>
    <property type="evidence" value="ECO:0007669"/>
    <property type="project" value="TreeGrafter"/>
</dbReference>
<feature type="compositionally biased region" description="Low complexity" evidence="2">
    <location>
        <begin position="586"/>
        <end position="603"/>
    </location>
</feature>
<evidence type="ECO:0000313" key="4">
    <source>
        <dbReference type="Proteomes" id="UP001203297"/>
    </source>
</evidence>
<dbReference type="Proteomes" id="UP001203297">
    <property type="component" value="Unassembled WGS sequence"/>
</dbReference>
<keyword evidence="4" id="KW-1185">Reference proteome</keyword>
<feature type="region of interest" description="Disordered" evidence="2">
    <location>
        <begin position="171"/>
        <end position="196"/>
    </location>
</feature>
<dbReference type="EMBL" id="WTXG01000018">
    <property type="protein sequence ID" value="KAI0300509.1"/>
    <property type="molecule type" value="Genomic_DNA"/>
</dbReference>
<feature type="compositionally biased region" description="Basic and acidic residues" evidence="2">
    <location>
        <begin position="1"/>
        <end position="14"/>
    </location>
</feature>
<name>A0AAD4QNC2_9AGAM</name>
<dbReference type="Pfam" id="PF13805">
    <property type="entry name" value="Pil1"/>
    <property type="match status" value="1"/>
</dbReference>
<proteinExistence type="predicted"/>
<dbReference type="GO" id="GO:0006897">
    <property type="term" value="P:endocytosis"/>
    <property type="evidence" value="ECO:0007669"/>
    <property type="project" value="TreeGrafter"/>
</dbReference>
<feature type="coiled-coil region" evidence="1">
    <location>
        <begin position="49"/>
        <end position="76"/>
    </location>
</feature>
<gene>
    <name evidence="3" type="ORF">B0F90DRAFT_419973</name>
</gene>
<evidence type="ECO:0000256" key="2">
    <source>
        <dbReference type="SAM" id="MobiDB-lite"/>
    </source>
</evidence>
<evidence type="ECO:0000313" key="3">
    <source>
        <dbReference type="EMBL" id="KAI0300509.1"/>
    </source>
</evidence>
<feature type="region of interest" description="Disordered" evidence="2">
    <location>
        <begin position="227"/>
        <end position="481"/>
    </location>
</feature>
<feature type="compositionally biased region" description="Polar residues" evidence="2">
    <location>
        <begin position="611"/>
        <end position="621"/>
    </location>
</feature>
<protein>
    <submittedName>
        <fullName evidence="3">Uncharacterized protein</fullName>
    </submittedName>
</protein>
<evidence type="ECO:0000256" key="1">
    <source>
        <dbReference type="SAM" id="Coils"/>
    </source>
</evidence>
<dbReference type="InterPro" id="IPR028245">
    <property type="entry name" value="PIL1/LSP1"/>
</dbReference>
<dbReference type="InterPro" id="IPR027267">
    <property type="entry name" value="AH/BAR_dom_sf"/>
</dbReference>
<dbReference type="GO" id="GO:0070941">
    <property type="term" value="P:eisosome assembly"/>
    <property type="evidence" value="ECO:0007669"/>
    <property type="project" value="TreeGrafter"/>
</dbReference>
<accession>A0AAD4QNC2</accession>
<dbReference type="Gene3D" id="1.20.1270.60">
    <property type="entry name" value="Arfaptin homology (AH) domain/BAR domain"/>
    <property type="match status" value="1"/>
</dbReference>
<feature type="compositionally biased region" description="Polar residues" evidence="2">
    <location>
        <begin position="546"/>
        <end position="555"/>
    </location>
</feature>
<feature type="compositionally biased region" description="Polar residues" evidence="2">
    <location>
        <begin position="434"/>
        <end position="458"/>
    </location>
</feature>
<dbReference type="GO" id="GO:0036286">
    <property type="term" value="C:eisosome filament"/>
    <property type="evidence" value="ECO:0007669"/>
    <property type="project" value="TreeGrafter"/>
</dbReference>
<comment type="caution">
    <text evidence="3">The sequence shown here is derived from an EMBL/GenBank/DDBJ whole genome shotgun (WGS) entry which is preliminary data.</text>
</comment>
<feature type="compositionally biased region" description="Basic and acidic residues" evidence="2">
    <location>
        <begin position="416"/>
        <end position="430"/>
    </location>
</feature>
<feature type="compositionally biased region" description="Pro residues" evidence="2">
    <location>
        <begin position="333"/>
        <end position="344"/>
    </location>
</feature>
<organism evidence="3 4">
    <name type="scientific">Multifurca ochricompacta</name>
    <dbReference type="NCBI Taxonomy" id="376703"/>
    <lineage>
        <taxon>Eukaryota</taxon>
        <taxon>Fungi</taxon>
        <taxon>Dikarya</taxon>
        <taxon>Basidiomycota</taxon>
        <taxon>Agaricomycotina</taxon>
        <taxon>Agaricomycetes</taxon>
        <taxon>Russulales</taxon>
        <taxon>Russulaceae</taxon>
        <taxon>Multifurca</taxon>
    </lineage>
</organism>
<sequence>MKAVRSQEEKFDTLRHRRKNVASKADSAERKLSKMDPGHKNTPAQSDLLLRLREEIRDLDSEIMTEEAKLGDLKRTATKAWMTLKFGGLQEYCQKGLIIAETGKLIMSELPQVETEPGSARQFYVGQARTETYVAEGLRALGEVQFDASAPSGRVPQVAIHQNSSPNLIIATSHDTTSGMNDNYGVPPIDSDGPLQYHASRTTSLAEQSSYANSQATFQTDELGTLLPQSDVPRSQTFHAPPNPPSLPSNSSLRDDLPTLSQQIGSPAPPGGRFATFPVKGKRQSSLAPAISEPQESLKSTFTEEVEQALSKGDPDDPVPQYEAVEGVHAPPLGAPPGAAPPAMPRASLYESHNSGAYDSGPSHAPSNAGEAEEDSQLPYVETPQSERRIRFGSRPIPMPRPWSHFNRATISLEQPNEREPASTDHERVVDPVQESSALNQGEGESSASPQATVSQDRIPTPPSAKEEPQDEQALNAAAAREVSRELDAFMYSPPVILPRTPSPKPLAPAPLSIPPVTHQSPRSSDSITHPSSPFTRGRNRAPESPTASRSSAEQLSPVSVSPSPLVTSVPSSPTQQPPLPPPSIALPKSSSPSLSSISNSSFRPPPELLTTPSPNISQRTLPLPPGVSPTQAKASPLPPPGTRTISAAAFRRPTPRKSETLIGSPDINPLPVKRRDPRGSPYAPRLDGAFGSTSSLPSAQAHELAPPLPPDQNQEDEFDYISAYYVSGGDELNPPPAIIEPRARSSSLR</sequence>
<feature type="compositionally biased region" description="Basic and acidic residues" evidence="2">
    <location>
        <begin position="26"/>
        <end position="39"/>
    </location>
</feature>
<feature type="compositionally biased region" description="Polar residues" evidence="2">
    <location>
        <begin position="518"/>
        <end position="535"/>
    </location>
</feature>
<keyword evidence="1" id="KW-0175">Coiled coil</keyword>
<feature type="region of interest" description="Disordered" evidence="2">
    <location>
        <begin position="494"/>
        <end position="718"/>
    </location>
</feature>